<name>A0AAE1Z1Y6_9LAMI</name>
<dbReference type="InterPro" id="IPR011009">
    <property type="entry name" value="Kinase-like_dom_sf"/>
</dbReference>
<dbReference type="InterPro" id="IPR000719">
    <property type="entry name" value="Prot_kinase_dom"/>
</dbReference>
<gene>
    <name evidence="4" type="ORF">Salat_0416400</name>
</gene>
<dbReference type="AlphaFoldDB" id="A0AAE1Z1Y6"/>
<dbReference type="GO" id="GO:0005886">
    <property type="term" value="C:plasma membrane"/>
    <property type="evidence" value="ECO:0007669"/>
    <property type="project" value="TreeGrafter"/>
</dbReference>
<dbReference type="Gene3D" id="3.30.200.20">
    <property type="entry name" value="Phosphorylase Kinase, domain 1"/>
    <property type="match status" value="1"/>
</dbReference>
<protein>
    <submittedName>
        <fullName evidence="4">Receptor-like kinase TMK3</fullName>
    </submittedName>
</protein>
<evidence type="ECO:0000256" key="1">
    <source>
        <dbReference type="ARBA" id="ARBA00022741"/>
    </source>
</evidence>
<dbReference type="InterPro" id="IPR001245">
    <property type="entry name" value="Ser-Thr/Tyr_kinase_cat_dom"/>
</dbReference>
<keyword evidence="2" id="KW-0067">ATP-binding</keyword>
<organism evidence="4 5">
    <name type="scientific">Sesamum alatum</name>
    <dbReference type="NCBI Taxonomy" id="300844"/>
    <lineage>
        <taxon>Eukaryota</taxon>
        <taxon>Viridiplantae</taxon>
        <taxon>Streptophyta</taxon>
        <taxon>Embryophyta</taxon>
        <taxon>Tracheophyta</taxon>
        <taxon>Spermatophyta</taxon>
        <taxon>Magnoliopsida</taxon>
        <taxon>eudicotyledons</taxon>
        <taxon>Gunneridae</taxon>
        <taxon>Pentapetalae</taxon>
        <taxon>asterids</taxon>
        <taxon>lamiids</taxon>
        <taxon>Lamiales</taxon>
        <taxon>Pedaliaceae</taxon>
        <taxon>Sesamum</taxon>
    </lineage>
</organism>
<evidence type="ECO:0000256" key="2">
    <source>
        <dbReference type="ARBA" id="ARBA00022840"/>
    </source>
</evidence>
<keyword evidence="4" id="KW-0418">Kinase</keyword>
<proteinExistence type="predicted"/>
<dbReference type="SUPFAM" id="SSF56112">
    <property type="entry name" value="Protein kinase-like (PK-like)"/>
    <property type="match status" value="1"/>
</dbReference>
<keyword evidence="5" id="KW-1185">Reference proteome</keyword>
<accession>A0AAE1Z1Y6</accession>
<dbReference type="EMBL" id="JACGWO010000001">
    <property type="protein sequence ID" value="KAK4440815.1"/>
    <property type="molecule type" value="Genomic_DNA"/>
</dbReference>
<evidence type="ECO:0000259" key="3">
    <source>
        <dbReference type="PROSITE" id="PS50011"/>
    </source>
</evidence>
<dbReference type="PROSITE" id="PS50011">
    <property type="entry name" value="PROTEIN_KINASE_DOM"/>
    <property type="match status" value="1"/>
</dbReference>
<keyword evidence="1" id="KW-0547">Nucleotide-binding</keyword>
<dbReference type="Pfam" id="PF07714">
    <property type="entry name" value="PK_Tyr_Ser-Thr"/>
    <property type="match status" value="1"/>
</dbReference>
<dbReference type="PANTHER" id="PTHR27001:SF931">
    <property type="entry name" value="OS11G0664100 PROTEIN"/>
    <property type="match status" value="1"/>
</dbReference>
<comment type="caution">
    <text evidence="4">The sequence shown here is derived from an EMBL/GenBank/DDBJ whole genome shotgun (WGS) entry which is preliminary data.</text>
</comment>
<dbReference type="Proteomes" id="UP001293254">
    <property type="component" value="Unassembled WGS sequence"/>
</dbReference>
<evidence type="ECO:0000313" key="5">
    <source>
        <dbReference type="Proteomes" id="UP001293254"/>
    </source>
</evidence>
<feature type="domain" description="Protein kinase" evidence="3">
    <location>
        <begin position="20"/>
        <end position="308"/>
    </location>
</feature>
<reference evidence="4" key="2">
    <citation type="journal article" date="2024" name="Plant">
        <title>Genomic evolution and insights into agronomic trait innovations of Sesamum species.</title>
        <authorList>
            <person name="Miao H."/>
            <person name="Wang L."/>
            <person name="Qu L."/>
            <person name="Liu H."/>
            <person name="Sun Y."/>
            <person name="Le M."/>
            <person name="Wang Q."/>
            <person name="Wei S."/>
            <person name="Zheng Y."/>
            <person name="Lin W."/>
            <person name="Duan Y."/>
            <person name="Cao H."/>
            <person name="Xiong S."/>
            <person name="Wang X."/>
            <person name="Wei L."/>
            <person name="Li C."/>
            <person name="Ma Q."/>
            <person name="Ju M."/>
            <person name="Zhao R."/>
            <person name="Li G."/>
            <person name="Mu C."/>
            <person name="Tian Q."/>
            <person name="Mei H."/>
            <person name="Zhang T."/>
            <person name="Gao T."/>
            <person name="Zhang H."/>
        </authorList>
    </citation>
    <scope>NUCLEOTIDE SEQUENCE</scope>
    <source>
        <strain evidence="4">3651</strain>
    </source>
</reference>
<keyword evidence="4" id="KW-0675">Receptor</keyword>
<sequence>MDPKFGSVSYELLEETTDNFVEENYIGRFLFGKIYHGILDRGLRRFERPTTVKIWDKSISTNDLTLMREVILLRNELVKRHPGVVKLLAYVCDGEHLALLYSKTLTTLCSHLHQDDFNWLLRIKVALCLARTLKFFHSQNPPFGPFAINIIDANHILLDEDYIPKLFDFSLMTGGGLFPKKPHEETEPPCQNSGEKDDIFAYGLLLLSLTSKQIISEKKNMGSLIPHGSEWNLSEVESGGSLIGNEKVCLSLVHGSFEAEPYFYATDGQEILRVVMQCMHPSPDERPSMKQIVARLQKLQVVQNHGDLVVVKPKDRPKYRPKYQL</sequence>
<keyword evidence="4" id="KW-0808">Transferase</keyword>
<dbReference type="GO" id="GO:0004672">
    <property type="term" value="F:protein kinase activity"/>
    <property type="evidence" value="ECO:0007669"/>
    <property type="project" value="InterPro"/>
</dbReference>
<dbReference type="Gene3D" id="1.10.510.10">
    <property type="entry name" value="Transferase(Phosphotransferase) domain 1"/>
    <property type="match status" value="1"/>
</dbReference>
<evidence type="ECO:0000313" key="4">
    <source>
        <dbReference type="EMBL" id="KAK4440815.1"/>
    </source>
</evidence>
<dbReference type="GO" id="GO:0005524">
    <property type="term" value="F:ATP binding"/>
    <property type="evidence" value="ECO:0007669"/>
    <property type="project" value="UniProtKB-KW"/>
</dbReference>
<reference evidence="4" key="1">
    <citation type="submission" date="2020-06" db="EMBL/GenBank/DDBJ databases">
        <authorList>
            <person name="Li T."/>
            <person name="Hu X."/>
            <person name="Zhang T."/>
            <person name="Song X."/>
            <person name="Zhang H."/>
            <person name="Dai N."/>
            <person name="Sheng W."/>
            <person name="Hou X."/>
            <person name="Wei L."/>
        </authorList>
    </citation>
    <scope>NUCLEOTIDE SEQUENCE</scope>
    <source>
        <strain evidence="4">3651</strain>
        <tissue evidence="4">Leaf</tissue>
    </source>
</reference>
<dbReference type="PANTHER" id="PTHR27001">
    <property type="entry name" value="OS01G0253100 PROTEIN"/>
    <property type="match status" value="1"/>
</dbReference>